<dbReference type="Proteomes" id="UP001254848">
    <property type="component" value="Unassembled WGS sequence"/>
</dbReference>
<evidence type="ECO:0000313" key="13">
    <source>
        <dbReference type="EMBL" id="MDT8902826.1"/>
    </source>
</evidence>
<protein>
    <recommendedName>
        <fullName evidence="2">histidine kinase</fullName>
        <ecNumber evidence="2">2.7.13.3</ecNumber>
    </recommendedName>
</protein>
<dbReference type="SMART" id="SM00086">
    <property type="entry name" value="PAC"/>
    <property type="match status" value="1"/>
</dbReference>
<feature type="transmembrane region" description="Helical" evidence="9">
    <location>
        <begin position="175"/>
        <end position="197"/>
    </location>
</feature>
<dbReference type="PANTHER" id="PTHR43065">
    <property type="entry name" value="SENSOR HISTIDINE KINASE"/>
    <property type="match status" value="1"/>
</dbReference>
<dbReference type="InterPro" id="IPR005467">
    <property type="entry name" value="His_kinase_dom"/>
</dbReference>
<evidence type="ECO:0000256" key="2">
    <source>
        <dbReference type="ARBA" id="ARBA00012438"/>
    </source>
</evidence>
<dbReference type="PROSITE" id="PS50113">
    <property type="entry name" value="PAC"/>
    <property type="match status" value="1"/>
</dbReference>
<feature type="transmembrane region" description="Helical" evidence="9">
    <location>
        <begin position="93"/>
        <end position="112"/>
    </location>
</feature>
<evidence type="ECO:0000256" key="4">
    <source>
        <dbReference type="ARBA" id="ARBA00022679"/>
    </source>
</evidence>
<keyword evidence="4" id="KW-0808">Transferase</keyword>
<dbReference type="EC" id="2.7.13.3" evidence="2"/>
<reference evidence="13 14" key="1">
    <citation type="submission" date="2023-07" db="EMBL/GenBank/DDBJ databases">
        <title>The novel representative of Negativicutes class, Anaeroselena agilis gen. nov. sp. nov.</title>
        <authorList>
            <person name="Prokofeva M.I."/>
            <person name="Elcheninov A.G."/>
            <person name="Klyukina A."/>
            <person name="Kublanov I.V."/>
            <person name="Frolov E.N."/>
            <person name="Podosokorskaya O.A."/>
        </authorList>
    </citation>
    <scope>NUCLEOTIDE SEQUENCE [LARGE SCALE GENOMIC DNA]</scope>
    <source>
        <strain evidence="13 14">4137-cl</strain>
    </source>
</reference>
<dbReference type="SUPFAM" id="SSF55785">
    <property type="entry name" value="PYP-like sensor domain (PAS domain)"/>
    <property type="match status" value="1"/>
</dbReference>
<dbReference type="PROSITE" id="PS50109">
    <property type="entry name" value="HIS_KIN"/>
    <property type="match status" value="1"/>
</dbReference>
<gene>
    <name evidence="13" type="ORF">Q4T40_16415</name>
</gene>
<dbReference type="Gene3D" id="3.30.565.10">
    <property type="entry name" value="Histidine kinase-like ATPase, C-terminal domain"/>
    <property type="match status" value="1"/>
</dbReference>
<name>A0ABU3P3W1_9FIRM</name>
<organism evidence="13 14">
    <name type="scientific">Anaeroselena agilis</name>
    <dbReference type="NCBI Taxonomy" id="3063788"/>
    <lineage>
        <taxon>Bacteria</taxon>
        <taxon>Bacillati</taxon>
        <taxon>Bacillota</taxon>
        <taxon>Negativicutes</taxon>
        <taxon>Acetonemataceae</taxon>
        <taxon>Anaeroselena</taxon>
    </lineage>
</organism>
<keyword evidence="9" id="KW-0472">Membrane</keyword>
<keyword evidence="6" id="KW-0418">Kinase</keyword>
<dbReference type="SUPFAM" id="SSF47384">
    <property type="entry name" value="Homodimeric domain of signal transducing histidine kinase"/>
    <property type="match status" value="1"/>
</dbReference>
<keyword evidence="9" id="KW-0812">Transmembrane</keyword>
<feature type="domain" description="Histidine kinase" evidence="10">
    <location>
        <begin position="347"/>
        <end position="550"/>
    </location>
</feature>
<dbReference type="InterPro" id="IPR003661">
    <property type="entry name" value="HisK_dim/P_dom"/>
</dbReference>
<keyword evidence="3" id="KW-0597">Phosphoprotein</keyword>
<dbReference type="InterPro" id="IPR001610">
    <property type="entry name" value="PAC"/>
</dbReference>
<dbReference type="SMART" id="SM00387">
    <property type="entry name" value="HATPase_c"/>
    <property type="match status" value="1"/>
</dbReference>
<evidence type="ECO:0000259" key="12">
    <source>
        <dbReference type="PROSITE" id="PS50113"/>
    </source>
</evidence>
<dbReference type="SUPFAM" id="SSF55874">
    <property type="entry name" value="ATPase domain of HSP90 chaperone/DNA topoisomerase II/histidine kinase"/>
    <property type="match status" value="1"/>
</dbReference>
<dbReference type="PRINTS" id="PR00344">
    <property type="entry name" value="BCTRLSENSOR"/>
</dbReference>
<keyword evidence="5" id="KW-0547">Nucleotide-binding</keyword>
<feature type="transmembrane region" description="Helical" evidence="9">
    <location>
        <begin position="118"/>
        <end position="138"/>
    </location>
</feature>
<evidence type="ECO:0000256" key="3">
    <source>
        <dbReference type="ARBA" id="ARBA00022553"/>
    </source>
</evidence>
<dbReference type="Pfam" id="PF02518">
    <property type="entry name" value="HATPase_c"/>
    <property type="match status" value="1"/>
</dbReference>
<dbReference type="CDD" id="cd00082">
    <property type="entry name" value="HisKA"/>
    <property type="match status" value="1"/>
</dbReference>
<dbReference type="RefSeq" id="WP_413781298.1">
    <property type="nucleotide sequence ID" value="NZ_JAUOZS010000001.1"/>
</dbReference>
<dbReference type="SMART" id="SM00091">
    <property type="entry name" value="PAS"/>
    <property type="match status" value="1"/>
</dbReference>
<dbReference type="Gene3D" id="3.30.450.20">
    <property type="entry name" value="PAS domain"/>
    <property type="match status" value="1"/>
</dbReference>
<evidence type="ECO:0000256" key="5">
    <source>
        <dbReference type="ARBA" id="ARBA00022741"/>
    </source>
</evidence>
<keyword evidence="14" id="KW-1185">Reference proteome</keyword>
<dbReference type="InterPro" id="IPR035965">
    <property type="entry name" value="PAS-like_dom_sf"/>
</dbReference>
<feature type="transmembrane region" description="Helical" evidence="9">
    <location>
        <begin position="145"/>
        <end position="163"/>
    </location>
</feature>
<evidence type="ECO:0000256" key="8">
    <source>
        <dbReference type="ARBA" id="ARBA00023012"/>
    </source>
</evidence>
<dbReference type="PANTHER" id="PTHR43065:SF46">
    <property type="entry name" value="C4-DICARBOXYLATE TRANSPORT SENSOR PROTEIN DCTB"/>
    <property type="match status" value="1"/>
</dbReference>
<dbReference type="Pfam" id="PF00512">
    <property type="entry name" value="HisKA"/>
    <property type="match status" value="1"/>
</dbReference>
<evidence type="ECO:0000259" key="11">
    <source>
        <dbReference type="PROSITE" id="PS50112"/>
    </source>
</evidence>
<feature type="transmembrane region" description="Helical" evidence="9">
    <location>
        <begin position="6"/>
        <end position="27"/>
    </location>
</feature>
<sequence>MNTMIIAIAASAGIKAVVFFIYLFLYWRYRERFLGYWTLSWGLIALKSAMDPFIFNSSNFIPTFFFLQLTAIGSLLFIAWGTCQFVGKKMPKMWIYSVLSLAVFSTVCVIFKLPPLWFIIPTALLFGSIYVHTGVMVLRHLDTQGIGKMITAWAFIINGLHQLDFPIFRPTEMAPWGYLLDAFLRLIIGVGFLLAYFEKTRNDLERQEARFRLLAENARDIIYRYRLQPSFACEYISPAAEDITGYKPDEYYANPGLIIDTVHPDDRPSLPKFDQTLRPTEMPVAFRLLRKDQSQIWVEQHIVPIRDKSGDLAAAEGIIRDVTARKELEQELFRLDRLNIVGQMAANIGHEIRNPLTTVRGYLQVMSRKQEFEHYGDHFRLLLDELDRANSLITEYLSLSKNRLTDQQPRNLNTIIESLFPLILADAAISNHVVRLELSPVPDLPLDEKEIRQLLLNFARNGLEAMAPGKTLTIRTTADENSVILAVRNEGPEIPPEIMEKIGIPFFTTKENGTGLGLAICYSIANRHRAKVLIDTGPRGTTFSVVFRRS</sequence>
<dbReference type="InterPro" id="IPR036097">
    <property type="entry name" value="HisK_dim/P_sf"/>
</dbReference>
<keyword evidence="8" id="KW-0902">Two-component regulatory system</keyword>
<evidence type="ECO:0000259" key="10">
    <source>
        <dbReference type="PROSITE" id="PS50109"/>
    </source>
</evidence>
<keyword evidence="7" id="KW-0067">ATP-binding</keyword>
<dbReference type="CDD" id="cd00130">
    <property type="entry name" value="PAS"/>
    <property type="match status" value="1"/>
</dbReference>
<dbReference type="Pfam" id="PF08447">
    <property type="entry name" value="PAS_3"/>
    <property type="match status" value="1"/>
</dbReference>
<dbReference type="InterPro" id="IPR004358">
    <property type="entry name" value="Sig_transdc_His_kin-like_C"/>
</dbReference>
<evidence type="ECO:0000256" key="1">
    <source>
        <dbReference type="ARBA" id="ARBA00000085"/>
    </source>
</evidence>
<feature type="domain" description="PAS" evidence="11">
    <location>
        <begin position="207"/>
        <end position="270"/>
    </location>
</feature>
<dbReference type="InterPro" id="IPR003594">
    <property type="entry name" value="HATPase_dom"/>
</dbReference>
<dbReference type="InterPro" id="IPR000700">
    <property type="entry name" value="PAS-assoc_C"/>
</dbReference>
<comment type="catalytic activity">
    <reaction evidence="1">
        <text>ATP + protein L-histidine = ADP + protein N-phospho-L-histidine.</text>
        <dbReference type="EC" id="2.7.13.3"/>
    </reaction>
</comment>
<dbReference type="SMART" id="SM00388">
    <property type="entry name" value="HisKA"/>
    <property type="match status" value="1"/>
</dbReference>
<accession>A0ABU3P3W1</accession>
<keyword evidence="9" id="KW-1133">Transmembrane helix</keyword>
<dbReference type="InterPro" id="IPR036890">
    <property type="entry name" value="HATPase_C_sf"/>
</dbReference>
<dbReference type="NCBIfam" id="TIGR00229">
    <property type="entry name" value="sensory_box"/>
    <property type="match status" value="1"/>
</dbReference>
<evidence type="ECO:0000313" key="14">
    <source>
        <dbReference type="Proteomes" id="UP001254848"/>
    </source>
</evidence>
<dbReference type="Gene3D" id="1.10.287.130">
    <property type="match status" value="1"/>
</dbReference>
<evidence type="ECO:0000256" key="9">
    <source>
        <dbReference type="SAM" id="Phobius"/>
    </source>
</evidence>
<evidence type="ECO:0000256" key="6">
    <source>
        <dbReference type="ARBA" id="ARBA00022777"/>
    </source>
</evidence>
<feature type="domain" description="PAC" evidence="12">
    <location>
        <begin position="282"/>
        <end position="334"/>
    </location>
</feature>
<feature type="transmembrane region" description="Helical" evidence="9">
    <location>
        <begin position="60"/>
        <end position="81"/>
    </location>
</feature>
<comment type="caution">
    <text evidence="13">The sequence shown here is derived from an EMBL/GenBank/DDBJ whole genome shotgun (WGS) entry which is preliminary data.</text>
</comment>
<dbReference type="InterPro" id="IPR013655">
    <property type="entry name" value="PAS_fold_3"/>
</dbReference>
<dbReference type="InterPro" id="IPR000014">
    <property type="entry name" value="PAS"/>
</dbReference>
<feature type="transmembrane region" description="Helical" evidence="9">
    <location>
        <begin position="34"/>
        <end position="54"/>
    </location>
</feature>
<evidence type="ECO:0000256" key="7">
    <source>
        <dbReference type="ARBA" id="ARBA00022840"/>
    </source>
</evidence>
<dbReference type="PROSITE" id="PS50112">
    <property type="entry name" value="PAS"/>
    <property type="match status" value="1"/>
</dbReference>
<proteinExistence type="predicted"/>
<dbReference type="EMBL" id="JAUOZS010000001">
    <property type="protein sequence ID" value="MDT8902826.1"/>
    <property type="molecule type" value="Genomic_DNA"/>
</dbReference>